<accession>A0A517M9C2</accession>
<dbReference type="AlphaFoldDB" id="A0A517M9C2"/>
<proteinExistence type="predicted"/>
<evidence type="ECO:0000259" key="4">
    <source>
        <dbReference type="Pfam" id="PF20434"/>
    </source>
</evidence>
<dbReference type="InterPro" id="IPR049492">
    <property type="entry name" value="BD-FAE-like_dom"/>
</dbReference>
<dbReference type="InterPro" id="IPR050300">
    <property type="entry name" value="GDXG_lipolytic_enzyme"/>
</dbReference>
<feature type="domain" description="BD-FAE-like" evidence="4">
    <location>
        <begin position="72"/>
        <end position="186"/>
    </location>
</feature>
<dbReference type="SUPFAM" id="SSF53474">
    <property type="entry name" value="alpha/beta-Hydrolases"/>
    <property type="match status" value="1"/>
</dbReference>
<evidence type="ECO:0000256" key="2">
    <source>
        <dbReference type="SAM" id="MobiDB-lite"/>
    </source>
</evidence>
<reference evidence="5 6" key="1">
    <citation type="submission" date="2019-02" db="EMBL/GenBank/DDBJ databases">
        <title>Deep-cultivation of Planctomycetes and their phenomic and genomic characterization uncovers novel biology.</title>
        <authorList>
            <person name="Wiegand S."/>
            <person name="Jogler M."/>
            <person name="Boedeker C."/>
            <person name="Pinto D."/>
            <person name="Vollmers J."/>
            <person name="Rivas-Marin E."/>
            <person name="Kohn T."/>
            <person name="Peeters S.H."/>
            <person name="Heuer A."/>
            <person name="Rast P."/>
            <person name="Oberbeckmann S."/>
            <person name="Bunk B."/>
            <person name="Jeske O."/>
            <person name="Meyerdierks A."/>
            <person name="Storesund J.E."/>
            <person name="Kallscheuer N."/>
            <person name="Luecker S."/>
            <person name="Lage O.M."/>
            <person name="Pohl T."/>
            <person name="Merkel B.J."/>
            <person name="Hornburger P."/>
            <person name="Mueller R.-W."/>
            <person name="Bruemmer F."/>
            <person name="Labrenz M."/>
            <person name="Spormann A.M."/>
            <person name="Op den Camp H."/>
            <person name="Overmann J."/>
            <person name="Amann R."/>
            <person name="Jetten M.S.M."/>
            <person name="Mascher T."/>
            <person name="Medema M.H."/>
            <person name="Devos D.P."/>
            <person name="Kaster A.-K."/>
            <person name="Ovreas L."/>
            <person name="Rohde M."/>
            <person name="Galperin M.Y."/>
            <person name="Jogler C."/>
        </authorList>
    </citation>
    <scope>NUCLEOTIDE SEQUENCE [LARGE SCALE GENOMIC DNA]</scope>
    <source>
        <strain evidence="5 6">FF011L</strain>
    </source>
</reference>
<dbReference type="InterPro" id="IPR029058">
    <property type="entry name" value="AB_hydrolase_fold"/>
</dbReference>
<keyword evidence="3" id="KW-0732">Signal</keyword>
<dbReference type="PANTHER" id="PTHR48081">
    <property type="entry name" value="AB HYDROLASE SUPERFAMILY PROTEIN C4A8.06C"/>
    <property type="match status" value="1"/>
</dbReference>
<dbReference type="PANTHER" id="PTHR48081:SF6">
    <property type="entry name" value="PEPTIDASE S9 PROLYL OLIGOPEPTIDASE CATALYTIC DOMAIN-CONTAINING PROTEIN"/>
    <property type="match status" value="1"/>
</dbReference>
<dbReference type="EMBL" id="CP036262">
    <property type="protein sequence ID" value="QDS91387.1"/>
    <property type="molecule type" value="Genomic_DNA"/>
</dbReference>
<sequence precursor="true">MPTKFLLPFLTSMLLLPSTLVFAQDRAEIPLWPAAAPGETGDVEPEHALPKRENENPPKLRIGNVSKPVMTLFKPENPDPKGTTVIVAPGGGYSILAYSHEGSEICEWLNSIGVTAVLLKYRVPRRSEENFHELPLMDAQRAIRMVRSKAAEWNINPDRIGMLGFSAGGHLTVMAGTNGGKASYEAVDEIDQLSPQLNFMIPIYPAYLLNKKTNQLNTNIVVNKDIPPAFIAITFDDSERAVGAAMLLVAMKKVDVPCELHVYRNGGHGYGMRASKNAVSKWPELCRDWFAASGLIE</sequence>
<keyword evidence="1 5" id="KW-0378">Hydrolase</keyword>
<dbReference type="Gene3D" id="3.40.50.1820">
    <property type="entry name" value="alpha/beta hydrolase"/>
    <property type="match status" value="1"/>
</dbReference>
<feature type="chain" id="PRO_5022071317" evidence="3">
    <location>
        <begin position="24"/>
        <end position="297"/>
    </location>
</feature>
<dbReference type="KEGG" id="rml:FF011L_01160"/>
<dbReference type="GO" id="GO:0046555">
    <property type="term" value="F:acetylxylan esterase activity"/>
    <property type="evidence" value="ECO:0007669"/>
    <property type="project" value="UniProtKB-EC"/>
</dbReference>
<evidence type="ECO:0000256" key="3">
    <source>
        <dbReference type="SAM" id="SignalP"/>
    </source>
</evidence>
<keyword evidence="6" id="KW-1185">Reference proteome</keyword>
<evidence type="ECO:0000313" key="5">
    <source>
        <dbReference type="EMBL" id="QDS91387.1"/>
    </source>
</evidence>
<dbReference type="RefSeq" id="WP_145349463.1">
    <property type="nucleotide sequence ID" value="NZ_CP036262.1"/>
</dbReference>
<organism evidence="5 6">
    <name type="scientific">Roseimaritima multifibrata</name>
    <dbReference type="NCBI Taxonomy" id="1930274"/>
    <lineage>
        <taxon>Bacteria</taxon>
        <taxon>Pseudomonadati</taxon>
        <taxon>Planctomycetota</taxon>
        <taxon>Planctomycetia</taxon>
        <taxon>Pirellulales</taxon>
        <taxon>Pirellulaceae</taxon>
        <taxon>Roseimaritima</taxon>
    </lineage>
</organism>
<evidence type="ECO:0000256" key="1">
    <source>
        <dbReference type="ARBA" id="ARBA00022801"/>
    </source>
</evidence>
<dbReference type="EC" id="3.1.1.72" evidence="5"/>
<protein>
    <submittedName>
        <fullName evidence="5">Acetylxylan esterase</fullName>
        <ecNumber evidence="5">3.1.1.72</ecNumber>
    </submittedName>
</protein>
<dbReference type="OrthoDB" id="9794725at2"/>
<dbReference type="Proteomes" id="UP000320672">
    <property type="component" value="Chromosome"/>
</dbReference>
<gene>
    <name evidence="5" type="primary">axeA1_1</name>
    <name evidence="5" type="ORF">FF011L_01160</name>
</gene>
<dbReference type="Pfam" id="PF20434">
    <property type="entry name" value="BD-FAE"/>
    <property type="match status" value="1"/>
</dbReference>
<feature type="signal peptide" evidence="3">
    <location>
        <begin position="1"/>
        <end position="23"/>
    </location>
</feature>
<name>A0A517M9C2_9BACT</name>
<evidence type="ECO:0000313" key="6">
    <source>
        <dbReference type="Proteomes" id="UP000320672"/>
    </source>
</evidence>
<feature type="compositionally biased region" description="Basic and acidic residues" evidence="2">
    <location>
        <begin position="44"/>
        <end position="58"/>
    </location>
</feature>
<feature type="region of interest" description="Disordered" evidence="2">
    <location>
        <begin position="34"/>
        <end position="58"/>
    </location>
</feature>